<keyword evidence="2" id="KW-1185">Reference proteome</keyword>
<organism evidence="2 3">
    <name type="scientific">Ascaris lumbricoides</name>
    <name type="common">Giant roundworm</name>
    <dbReference type="NCBI Taxonomy" id="6252"/>
    <lineage>
        <taxon>Eukaryota</taxon>
        <taxon>Metazoa</taxon>
        <taxon>Ecdysozoa</taxon>
        <taxon>Nematoda</taxon>
        <taxon>Chromadorea</taxon>
        <taxon>Rhabditida</taxon>
        <taxon>Spirurina</taxon>
        <taxon>Ascaridomorpha</taxon>
        <taxon>Ascaridoidea</taxon>
        <taxon>Ascarididae</taxon>
        <taxon>Ascaris</taxon>
    </lineage>
</organism>
<evidence type="ECO:0000313" key="3">
    <source>
        <dbReference type="WBParaSite" id="ALUE_0000215001-mRNA-1"/>
    </source>
</evidence>
<dbReference type="WBParaSite" id="ALUE_0000215001-mRNA-1">
    <property type="protein sequence ID" value="ALUE_0000215001-mRNA-1"/>
    <property type="gene ID" value="ALUE_0000215001"/>
</dbReference>
<name>A0A0M3HKV5_ASCLU</name>
<evidence type="ECO:0000256" key="1">
    <source>
        <dbReference type="SAM" id="MobiDB-lite"/>
    </source>
</evidence>
<feature type="region of interest" description="Disordered" evidence="1">
    <location>
        <begin position="1"/>
        <end position="43"/>
    </location>
</feature>
<feature type="compositionally biased region" description="Basic and acidic residues" evidence="1">
    <location>
        <begin position="31"/>
        <end position="40"/>
    </location>
</feature>
<dbReference type="Proteomes" id="UP000036681">
    <property type="component" value="Unplaced"/>
</dbReference>
<evidence type="ECO:0000313" key="2">
    <source>
        <dbReference type="Proteomes" id="UP000036681"/>
    </source>
</evidence>
<accession>A0A0M3HKV5</accession>
<sequence length="94" mass="11169">MSLRLGQIHLPDTSHHQPNTNLPQGLLSHYPDMDHEKNNHQQDMNQQLQQLNLLNNHYQELTKHTRKTNLSQRTSCYRNMSLLYRAKNRKRALA</sequence>
<protein>
    <submittedName>
        <fullName evidence="3">MamL-1 domain-containing protein</fullName>
    </submittedName>
</protein>
<dbReference type="AlphaFoldDB" id="A0A0M3HKV5"/>
<reference evidence="3" key="1">
    <citation type="submission" date="2017-02" db="UniProtKB">
        <authorList>
            <consortium name="WormBaseParasite"/>
        </authorList>
    </citation>
    <scope>IDENTIFICATION</scope>
</reference>
<proteinExistence type="predicted"/>